<feature type="chain" id="PRO_5042821141" evidence="1">
    <location>
        <begin position="22"/>
        <end position="415"/>
    </location>
</feature>
<dbReference type="PANTHER" id="PTHR34717">
    <property type="entry name" value="EG:BACR7A4.20 PROTEIN"/>
    <property type="match status" value="1"/>
</dbReference>
<sequence length="415" mass="47852">MILAFLAFTIFVFLLTFYVKEDPQPILGIYKQPGKWFPVKYIIFQIILRIRKLNTQRKEHERSAGFGVQSGLSIKEMESSQPLSKHPKAFDAVFFMATNKEGFYFVAGSERRQHGIINGLCYLLVPNIGLLCSPKLPDTILFGAKNNEFGAEGLLIKPIEPMKKWKITYQGKMYLSTDSSKIFDVQIDGDWFSKLPYFNFDTDLHPSALANAIARETWTKEYFNNLKEAHQTHYEQMGSMKATITVQNQTHDIQMQAFRDHSYGKKRDWDLMHRYAFHMMFLEDGTMATVGVICQPCTGSVLQTGYAYTPEGKVYPLEWCTLNLYEHGESGTPPTDHGFQFKAGPTTYTVEVLVQCKNVHYVGWKWEARMVERFVKYKVNGIPGRGVSEFHYYNPDGRPQKYAANDPQWFQAITY</sequence>
<gene>
    <name evidence="2" type="ORF">R5R35_005698</name>
</gene>
<evidence type="ECO:0000313" key="2">
    <source>
        <dbReference type="EMBL" id="KAK7867068.1"/>
    </source>
</evidence>
<dbReference type="Proteomes" id="UP001378592">
    <property type="component" value="Unassembled WGS sequence"/>
</dbReference>
<organism evidence="2 3">
    <name type="scientific">Gryllus longicercus</name>
    <dbReference type="NCBI Taxonomy" id="2509291"/>
    <lineage>
        <taxon>Eukaryota</taxon>
        <taxon>Metazoa</taxon>
        <taxon>Ecdysozoa</taxon>
        <taxon>Arthropoda</taxon>
        <taxon>Hexapoda</taxon>
        <taxon>Insecta</taxon>
        <taxon>Pterygota</taxon>
        <taxon>Neoptera</taxon>
        <taxon>Polyneoptera</taxon>
        <taxon>Orthoptera</taxon>
        <taxon>Ensifera</taxon>
        <taxon>Gryllidea</taxon>
        <taxon>Grylloidea</taxon>
        <taxon>Gryllidae</taxon>
        <taxon>Gryllinae</taxon>
        <taxon>Gryllus</taxon>
    </lineage>
</organism>
<evidence type="ECO:0000256" key="1">
    <source>
        <dbReference type="SAM" id="SignalP"/>
    </source>
</evidence>
<reference evidence="2 3" key="1">
    <citation type="submission" date="2024-03" db="EMBL/GenBank/DDBJ databases">
        <title>The genome assembly and annotation of the cricket Gryllus longicercus Weissman &amp; Gray.</title>
        <authorList>
            <person name="Szrajer S."/>
            <person name="Gray D."/>
            <person name="Ylla G."/>
        </authorList>
    </citation>
    <scope>NUCLEOTIDE SEQUENCE [LARGE SCALE GENOMIC DNA]</scope>
    <source>
        <strain evidence="2">DAG 2021-001</strain>
        <tissue evidence="2">Whole body minus gut</tissue>
    </source>
</reference>
<dbReference type="EMBL" id="JAZDUA010000128">
    <property type="protein sequence ID" value="KAK7867068.1"/>
    <property type="molecule type" value="Genomic_DNA"/>
</dbReference>
<name>A0AAN9VN61_9ORTH</name>
<protein>
    <submittedName>
        <fullName evidence="2">Uncharacterized protein</fullName>
    </submittedName>
</protein>
<feature type="signal peptide" evidence="1">
    <location>
        <begin position="1"/>
        <end position="21"/>
    </location>
</feature>
<proteinExistence type="predicted"/>
<dbReference type="PANTHER" id="PTHR34717:SF1">
    <property type="entry name" value="EG:BACR7A4.20 PROTEIN"/>
    <property type="match status" value="1"/>
</dbReference>
<evidence type="ECO:0000313" key="3">
    <source>
        <dbReference type="Proteomes" id="UP001378592"/>
    </source>
</evidence>
<keyword evidence="1" id="KW-0732">Signal</keyword>
<dbReference type="AlphaFoldDB" id="A0AAN9VN61"/>
<keyword evidence="3" id="KW-1185">Reference proteome</keyword>
<accession>A0AAN9VN61</accession>
<dbReference type="SUPFAM" id="SSF159245">
    <property type="entry name" value="AttH-like"/>
    <property type="match status" value="1"/>
</dbReference>
<comment type="caution">
    <text evidence="2">The sequence shown here is derived from an EMBL/GenBank/DDBJ whole genome shotgun (WGS) entry which is preliminary data.</text>
</comment>